<dbReference type="Proteomes" id="UP001224418">
    <property type="component" value="Unassembled WGS sequence"/>
</dbReference>
<dbReference type="Gene3D" id="6.10.250.660">
    <property type="match status" value="1"/>
</dbReference>
<keyword evidence="5 7" id="KW-0175">Coiled coil</keyword>
<dbReference type="GO" id="GO:0051301">
    <property type="term" value="P:cell division"/>
    <property type="evidence" value="ECO:0007669"/>
    <property type="project" value="UniProtKB-KW"/>
</dbReference>
<accession>A0ABU0JUY3</accession>
<evidence type="ECO:0000313" key="8">
    <source>
        <dbReference type="EMBL" id="MDQ0480869.1"/>
    </source>
</evidence>
<dbReference type="InterPro" id="IPR019933">
    <property type="entry name" value="DivIVA_domain"/>
</dbReference>
<evidence type="ECO:0000313" key="9">
    <source>
        <dbReference type="Proteomes" id="UP001224418"/>
    </source>
</evidence>
<dbReference type="EMBL" id="JAUSWN010000032">
    <property type="protein sequence ID" value="MDQ0480869.1"/>
    <property type="molecule type" value="Genomic_DNA"/>
</dbReference>
<comment type="caution">
    <text evidence="8">The sequence shown here is derived from an EMBL/GenBank/DDBJ whole genome shotgun (WGS) entry which is preliminary data.</text>
</comment>
<keyword evidence="3" id="KW-0963">Cytoplasm</keyword>
<reference evidence="8 9" key="1">
    <citation type="submission" date="2023-07" db="EMBL/GenBank/DDBJ databases">
        <title>Genomic Encyclopedia of Type Strains, Phase IV (KMG-IV): sequencing the most valuable type-strain genomes for metagenomic binning, comparative biology and taxonomic classification.</title>
        <authorList>
            <person name="Goeker M."/>
        </authorList>
    </citation>
    <scope>NUCLEOTIDE SEQUENCE [LARGE SCALE GENOMIC DNA]</scope>
    <source>
        <strain evidence="8 9">DSM 1400</strain>
    </source>
</reference>
<sequence>MRITSMDIDSKEFKKVFRGYDIDEVNDFLNEIADDYEELYKENSTLKEKLSGYEEKVEHYRKIEETIQNTLVLAQGAAEQAKISAQKEADIIIQNANDSGQRILDKANNDVLRINDEYERIKQEFEKFRAVFRNFMNSQMDMFQRLEMDFDGNYDIGKGLQELKIDAVVRNQSVPIKQEQKIEQLQDDTNELDKKTISVQASLNDFISRNNIDISKIQNTTSEVEMLVDNK</sequence>
<dbReference type="PANTHER" id="PTHR35794">
    <property type="entry name" value="CELL DIVISION PROTEIN DIVIVA"/>
    <property type="match status" value="1"/>
</dbReference>
<evidence type="ECO:0000256" key="1">
    <source>
        <dbReference type="ARBA" id="ARBA00004496"/>
    </source>
</evidence>
<gene>
    <name evidence="8" type="ORF">QOZ93_002619</name>
</gene>
<organism evidence="8 9">
    <name type="scientific">Hathewaya limosa</name>
    <name type="common">Clostridium limosum</name>
    <dbReference type="NCBI Taxonomy" id="1536"/>
    <lineage>
        <taxon>Bacteria</taxon>
        <taxon>Bacillati</taxon>
        <taxon>Bacillota</taxon>
        <taxon>Clostridia</taxon>
        <taxon>Eubacteriales</taxon>
        <taxon>Clostridiaceae</taxon>
        <taxon>Hathewaya</taxon>
    </lineage>
</organism>
<comment type="subcellular location">
    <subcellularLocation>
        <location evidence="1">Cytoplasm</location>
    </subcellularLocation>
</comment>
<dbReference type="NCBIfam" id="TIGR03544">
    <property type="entry name" value="DivI1A_domain"/>
    <property type="match status" value="1"/>
</dbReference>
<dbReference type="Pfam" id="PF05103">
    <property type="entry name" value="DivIVA"/>
    <property type="match status" value="1"/>
</dbReference>
<name>A0ABU0JUY3_HATLI</name>
<protein>
    <submittedName>
        <fullName evidence="8">Cell division initiation protein</fullName>
    </submittedName>
</protein>
<evidence type="ECO:0000256" key="2">
    <source>
        <dbReference type="ARBA" id="ARBA00009008"/>
    </source>
</evidence>
<comment type="similarity">
    <text evidence="2">Belongs to the DivIVA family.</text>
</comment>
<keyword evidence="6" id="KW-0131">Cell cycle</keyword>
<keyword evidence="4 8" id="KW-0132">Cell division</keyword>
<proteinExistence type="inferred from homology"/>
<evidence type="ECO:0000256" key="4">
    <source>
        <dbReference type="ARBA" id="ARBA00022618"/>
    </source>
</evidence>
<evidence type="ECO:0000256" key="3">
    <source>
        <dbReference type="ARBA" id="ARBA00022490"/>
    </source>
</evidence>
<evidence type="ECO:0000256" key="6">
    <source>
        <dbReference type="ARBA" id="ARBA00023306"/>
    </source>
</evidence>
<evidence type="ECO:0000256" key="7">
    <source>
        <dbReference type="SAM" id="Coils"/>
    </source>
</evidence>
<dbReference type="PANTHER" id="PTHR35794:SF2">
    <property type="entry name" value="CELL DIVISION PROTEIN DIVIVA"/>
    <property type="match status" value="1"/>
</dbReference>
<evidence type="ECO:0000256" key="5">
    <source>
        <dbReference type="ARBA" id="ARBA00023054"/>
    </source>
</evidence>
<feature type="coiled-coil region" evidence="7">
    <location>
        <begin position="29"/>
        <end position="63"/>
    </location>
</feature>
<dbReference type="RefSeq" id="WP_307357118.1">
    <property type="nucleotide sequence ID" value="NZ_BAAACJ010000039.1"/>
</dbReference>
<dbReference type="InterPro" id="IPR007793">
    <property type="entry name" value="DivIVA_fam"/>
</dbReference>
<keyword evidence="9" id="KW-1185">Reference proteome</keyword>